<dbReference type="GO" id="GO:0004326">
    <property type="term" value="F:tetrahydrofolylpolyglutamate synthase activity"/>
    <property type="evidence" value="ECO:0007669"/>
    <property type="project" value="UniProtKB-EC"/>
</dbReference>
<dbReference type="FunFam" id="3.40.1190.10:FF:000004">
    <property type="entry name" value="Dihydrofolate synthase/folylpolyglutamate synthase"/>
    <property type="match status" value="1"/>
</dbReference>
<dbReference type="InterPro" id="IPR004101">
    <property type="entry name" value="Mur_ligase_C"/>
</dbReference>
<evidence type="ECO:0000256" key="10">
    <source>
        <dbReference type="ARBA" id="ARBA00022723"/>
    </source>
</evidence>
<evidence type="ECO:0000256" key="9">
    <source>
        <dbReference type="ARBA" id="ARBA00022598"/>
    </source>
</evidence>
<dbReference type="EC" id="6.3.2.12" evidence="6"/>
<dbReference type="PIRSF" id="PIRSF001563">
    <property type="entry name" value="Folylpolyglu_synth"/>
    <property type="match status" value="1"/>
</dbReference>
<dbReference type="PROSITE" id="PS01011">
    <property type="entry name" value="FOLYLPOLYGLU_SYNT_1"/>
    <property type="match status" value="1"/>
</dbReference>
<feature type="domain" description="Mur ligase central" evidence="20">
    <location>
        <begin position="45"/>
        <end position="270"/>
    </location>
</feature>
<dbReference type="Gene3D" id="3.90.190.20">
    <property type="entry name" value="Mur ligase, C-terminal domain"/>
    <property type="match status" value="1"/>
</dbReference>
<evidence type="ECO:0000256" key="4">
    <source>
        <dbReference type="ARBA" id="ARBA00008276"/>
    </source>
</evidence>
<sequence>MRNVEEAIEWIHSLLPFGIKPGLKRMEWMLARLGHPERELKTIHIGGTNGKGSTVSYLRHMLEASSYKVGTFTSPYIECFEERISVNGEPIPGDDLLECAMKVKPLVEELGETDLGSPTEFEVITTIGFLYFATVSKPDFVLVEVGLGGRLDSTNVIDPLLSIITSIGHDHMHILGDSLEDIAFEKAGIIKSGKPVISGVSQPEAIQVLKEKAAEEKAALKQLNEDFEQVLITRNATSQMFSFYSQRLSFDTCTIQMAGNHQRNNAALALETMITLGELGIIELDTDLVLKGLKKASWAGRFEVVNKEPVIILDGAHNEEGMSALAETLTSHYPDKHYKLVMAATKEKDMKKLLAPFETMDADFTFTTFDFFRAASERELYEQALVPHKRMSISWSEAIKDAVGKINDNEIIIVSGSLYFVSDVRRWLKESPALSPNLVENK</sequence>
<dbReference type="Gene3D" id="3.40.1190.10">
    <property type="entry name" value="Mur-like, catalytic domain"/>
    <property type="match status" value="1"/>
</dbReference>
<feature type="domain" description="Mur ligase C-terminal" evidence="19">
    <location>
        <begin position="300"/>
        <end position="417"/>
    </location>
</feature>
<comment type="pathway">
    <text evidence="2">Cofactor biosynthesis; tetrahydrofolate biosynthesis; 7,8-dihydrofolate from 2-amino-4-hydroxy-6-hydroxymethyl-7,8-dihydropteridine diphosphate and 4-aminobenzoate: step 2/2.</text>
</comment>
<dbReference type="InterPro" id="IPR013221">
    <property type="entry name" value="Mur_ligase_cen"/>
</dbReference>
<protein>
    <recommendedName>
        <fullName evidence="8">Dihydrofolate synthase/folylpolyglutamate synthase</fullName>
        <ecNumber evidence="6">6.3.2.12</ecNumber>
        <ecNumber evidence="7">6.3.2.17</ecNumber>
    </recommendedName>
    <alternativeName>
        <fullName evidence="15">Tetrahydrofolylpolyglutamate synthase</fullName>
    </alternativeName>
</protein>
<keyword evidence="9 18" id="KW-0436">Ligase</keyword>
<comment type="catalytic activity">
    <reaction evidence="17">
        <text>7,8-dihydropteroate + L-glutamate + ATP = 7,8-dihydrofolate + ADP + phosphate + H(+)</text>
        <dbReference type="Rhea" id="RHEA:23584"/>
        <dbReference type="ChEBI" id="CHEBI:15378"/>
        <dbReference type="ChEBI" id="CHEBI:17839"/>
        <dbReference type="ChEBI" id="CHEBI:29985"/>
        <dbReference type="ChEBI" id="CHEBI:30616"/>
        <dbReference type="ChEBI" id="CHEBI:43474"/>
        <dbReference type="ChEBI" id="CHEBI:57451"/>
        <dbReference type="ChEBI" id="CHEBI:456216"/>
        <dbReference type="EC" id="6.3.2.12"/>
    </reaction>
</comment>
<evidence type="ECO:0000256" key="14">
    <source>
        <dbReference type="ARBA" id="ARBA00022909"/>
    </source>
</evidence>
<accession>A0AAJ2NNV8</accession>
<evidence type="ECO:0000313" key="21">
    <source>
        <dbReference type="EMBL" id="MDV2885816.1"/>
    </source>
</evidence>
<comment type="catalytic activity">
    <reaction evidence="16">
        <text>(6S)-5,6,7,8-tetrahydrofolyl-(gamma-L-Glu)(n) + L-glutamate + ATP = (6S)-5,6,7,8-tetrahydrofolyl-(gamma-L-Glu)(n+1) + ADP + phosphate + H(+)</text>
        <dbReference type="Rhea" id="RHEA:10580"/>
        <dbReference type="Rhea" id="RHEA-COMP:14738"/>
        <dbReference type="Rhea" id="RHEA-COMP:14740"/>
        <dbReference type="ChEBI" id="CHEBI:15378"/>
        <dbReference type="ChEBI" id="CHEBI:29985"/>
        <dbReference type="ChEBI" id="CHEBI:30616"/>
        <dbReference type="ChEBI" id="CHEBI:43474"/>
        <dbReference type="ChEBI" id="CHEBI:141005"/>
        <dbReference type="ChEBI" id="CHEBI:456216"/>
        <dbReference type="EC" id="6.3.2.17"/>
    </reaction>
</comment>
<comment type="subunit">
    <text evidence="5">Monomer.</text>
</comment>
<dbReference type="AlphaFoldDB" id="A0AAJ2NNV8"/>
<evidence type="ECO:0000256" key="1">
    <source>
        <dbReference type="ARBA" id="ARBA00001946"/>
    </source>
</evidence>
<dbReference type="PROSITE" id="PS01012">
    <property type="entry name" value="FOLYLPOLYGLU_SYNT_2"/>
    <property type="match status" value="1"/>
</dbReference>
<gene>
    <name evidence="21" type="ORF">RYX45_11550</name>
</gene>
<dbReference type="RefSeq" id="WP_323466835.1">
    <property type="nucleotide sequence ID" value="NZ_CP144224.1"/>
</dbReference>
<dbReference type="PANTHER" id="PTHR11136:SF0">
    <property type="entry name" value="DIHYDROFOLATE SYNTHETASE-RELATED"/>
    <property type="match status" value="1"/>
</dbReference>
<keyword evidence="14" id="KW-0289">Folate biosynthesis</keyword>
<comment type="similarity">
    <text evidence="4 18">Belongs to the folylpolyglutamate synthase family.</text>
</comment>
<evidence type="ECO:0000256" key="2">
    <source>
        <dbReference type="ARBA" id="ARBA00004799"/>
    </source>
</evidence>
<dbReference type="SUPFAM" id="SSF53623">
    <property type="entry name" value="MurD-like peptide ligases, catalytic domain"/>
    <property type="match status" value="1"/>
</dbReference>
<dbReference type="InterPro" id="IPR018109">
    <property type="entry name" value="Folylpolyglutamate_synth_CS"/>
</dbReference>
<dbReference type="EMBL" id="JAWJAY010000002">
    <property type="protein sequence ID" value="MDV2885816.1"/>
    <property type="molecule type" value="Genomic_DNA"/>
</dbReference>
<comment type="pathway">
    <text evidence="3">Cofactor biosynthesis; tetrahydrofolylpolyglutamate biosynthesis.</text>
</comment>
<evidence type="ECO:0000256" key="11">
    <source>
        <dbReference type="ARBA" id="ARBA00022741"/>
    </source>
</evidence>
<evidence type="ECO:0000259" key="20">
    <source>
        <dbReference type="Pfam" id="PF08245"/>
    </source>
</evidence>
<dbReference type="PANTHER" id="PTHR11136">
    <property type="entry name" value="FOLYLPOLYGLUTAMATE SYNTHASE-RELATED"/>
    <property type="match status" value="1"/>
</dbReference>
<dbReference type="InterPro" id="IPR036565">
    <property type="entry name" value="Mur-like_cat_sf"/>
</dbReference>
<dbReference type="InterPro" id="IPR036615">
    <property type="entry name" value="Mur_ligase_C_dom_sf"/>
</dbReference>
<evidence type="ECO:0000256" key="18">
    <source>
        <dbReference type="PIRNR" id="PIRNR001563"/>
    </source>
</evidence>
<keyword evidence="11 18" id="KW-0547">Nucleotide-binding</keyword>
<evidence type="ECO:0000259" key="19">
    <source>
        <dbReference type="Pfam" id="PF02875"/>
    </source>
</evidence>
<dbReference type="EC" id="6.3.2.17" evidence="7"/>
<comment type="caution">
    <text evidence="21">The sequence shown here is derived from an EMBL/GenBank/DDBJ whole genome shotgun (WGS) entry which is preliminary data.</text>
</comment>
<evidence type="ECO:0000256" key="15">
    <source>
        <dbReference type="ARBA" id="ARBA00030592"/>
    </source>
</evidence>
<dbReference type="GO" id="GO:0046656">
    <property type="term" value="P:folic acid biosynthetic process"/>
    <property type="evidence" value="ECO:0007669"/>
    <property type="project" value="UniProtKB-KW"/>
</dbReference>
<evidence type="ECO:0000256" key="8">
    <source>
        <dbReference type="ARBA" id="ARBA00019357"/>
    </source>
</evidence>
<evidence type="ECO:0000256" key="7">
    <source>
        <dbReference type="ARBA" id="ARBA00013025"/>
    </source>
</evidence>
<dbReference type="Pfam" id="PF02875">
    <property type="entry name" value="Mur_ligase_C"/>
    <property type="match status" value="1"/>
</dbReference>
<evidence type="ECO:0000313" key="22">
    <source>
        <dbReference type="Proteomes" id="UP001285636"/>
    </source>
</evidence>
<dbReference type="GO" id="GO:0005524">
    <property type="term" value="F:ATP binding"/>
    <property type="evidence" value="ECO:0007669"/>
    <property type="project" value="UniProtKB-KW"/>
</dbReference>
<keyword evidence="12 18" id="KW-0067">ATP-binding</keyword>
<proteinExistence type="inferred from homology"/>
<dbReference type="InterPro" id="IPR001645">
    <property type="entry name" value="Folylpolyglutamate_synth"/>
</dbReference>
<evidence type="ECO:0000256" key="3">
    <source>
        <dbReference type="ARBA" id="ARBA00005150"/>
    </source>
</evidence>
<evidence type="ECO:0000256" key="6">
    <source>
        <dbReference type="ARBA" id="ARBA00013023"/>
    </source>
</evidence>
<dbReference type="GO" id="GO:0046872">
    <property type="term" value="F:metal ion binding"/>
    <property type="evidence" value="ECO:0007669"/>
    <property type="project" value="UniProtKB-KW"/>
</dbReference>
<dbReference type="Proteomes" id="UP001285636">
    <property type="component" value="Unassembled WGS sequence"/>
</dbReference>
<evidence type="ECO:0000256" key="17">
    <source>
        <dbReference type="ARBA" id="ARBA00049161"/>
    </source>
</evidence>
<organism evidence="21 22">
    <name type="scientific">Alkalihalophilus pseudofirmus</name>
    <name type="common">Bacillus pseudofirmus</name>
    <dbReference type="NCBI Taxonomy" id="79885"/>
    <lineage>
        <taxon>Bacteria</taxon>
        <taxon>Bacillati</taxon>
        <taxon>Bacillota</taxon>
        <taxon>Bacilli</taxon>
        <taxon>Bacillales</taxon>
        <taxon>Bacillaceae</taxon>
        <taxon>Alkalihalophilus</taxon>
    </lineage>
</organism>
<evidence type="ECO:0000256" key="13">
    <source>
        <dbReference type="ARBA" id="ARBA00022842"/>
    </source>
</evidence>
<evidence type="ECO:0000256" key="16">
    <source>
        <dbReference type="ARBA" id="ARBA00047493"/>
    </source>
</evidence>
<reference evidence="21" key="1">
    <citation type="submission" date="2023-10" db="EMBL/GenBank/DDBJ databases">
        <title>Screening of Alkalihalophilus pseudofirmusBZ-TG-HK211 and Its Alleviation of Salt Stress on Rapeseed Growth.</title>
        <authorList>
            <person name="Zhao B."/>
            <person name="Guo T."/>
        </authorList>
    </citation>
    <scope>NUCLEOTIDE SEQUENCE</scope>
    <source>
        <strain evidence="21">BZ-TG-HK211</strain>
    </source>
</reference>
<dbReference type="GO" id="GO:0005737">
    <property type="term" value="C:cytoplasm"/>
    <property type="evidence" value="ECO:0007669"/>
    <property type="project" value="TreeGrafter"/>
</dbReference>
<evidence type="ECO:0000256" key="12">
    <source>
        <dbReference type="ARBA" id="ARBA00022840"/>
    </source>
</evidence>
<name>A0AAJ2NNV8_ALKPS</name>
<comment type="cofactor">
    <cofactor evidence="1">
        <name>Mg(2+)</name>
        <dbReference type="ChEBI" id="CHEBI:18420"/>
    </cofactor>
</comment>
<dbReference type="Pfam" id="PF08245">
    <property type="entry name" value="Mur_ligase_M"/>
    <property type="match status" value="1"/>
</dbReference>
<dbReference type="SUPFAM" id="SSF53244">
    <property type="entry name" value="MurD-like peptide ligases, peptide-binding domain"/>
    <property type="match status" value="1"/>
</dbReference>
<keyword evidence="13" id="KW-0460">Magnesium</keyword>
<evidence type="ECO:0000256" key="5">
    <source>
        <dbReference type="ARBA" id="ARBA00011245"/>
    </source>
</evidence>
<dbReference type="NCBIfam" id="TIGR01499">
    <property type="entry name" value="folC"/>
    <property type="match status" value="1"/>
</dbReference>
<keyword evidence="10" id="KW-0479">Metal-binding</keyword>
<dbReference type="GO" id="GO:0008841">
    <property type="term" value="F:dihydrofolate synthase activity"/>
    <property type="evidence" value="ECO:0007669"/>
    <property type="project" value="UniProtKB-EC"/>
</dbReference>